<feature type="transmembrane region" description="Helical" evidence="10">
    <location>
        <begin position="157"/>
        <end position="177"/>
    </location>
</feature>
<sequence>MAEPMNESSVNVTENWHEYVKLALTDVPYSSQIIFSVALFIIFVASLIGNIITCVVIYYDKTMHTATNCYLFNLAVSDLLVTFPILIIIYQLLTQSNELFQYQKGVFSCNFVLCIHFVFLSVLWNNSIMVMTALSIERYIAICHPMMLKGTPIWRRVGRIIVLIWTLAILETVPEFWMLEVFDTGTTLVCFSRPSYFGKVVTAVGGVVTFILPLAIMMFVYTMIAFRINDSNEMYKFRGTVISNGFKRKKVNKVIVALTISFVFCWLPFFLLRILMFTVDYEKFAHFHRWWSTAQKLAMFNSWLPTVLNPLLFSAMSIKFRKSFKKLWEVKLRKRNPRSEKSEATQTQRKESTSYYQVE</sequence>
<dbReference type="STRING" id="7102.A0A2A4JI48"/>
<dbReference type="PRINTS" id="PR00237">
    <property type="entry name" value="GPCRRHODOPSN"/>
</dbReference>
<keyword evidence="7" id="KW-0675">Receptor</keyword>
<dbReference type="InterPro" id="IPR017452">
    <property type="entry name" value="GPCR_Rhodpsn_7TM"/>
</dbReference>
<dbReference type="PANTHER" id="PTHR24243:SF224">
    <property type="entry name" value="G-PROTEIN COUPLED RECEPTOR 19-RELATED"/>
    <property type="match status" value="1"/>
</dbReference>
<organism evidence="12">
    <name type="scientific">Heliothis virescens</name>
    <name type="common">Tobacco budworm moth</name>
    <dbReference type="NCBI Taxonomy" id="7102"/>
    <lineage>
        <taxon>Eukaryota</taxon>
        <taxon>Metazoa</taxon>
        <taxon>Ecdysozoa</taxon>
        <taxon>Arthropoda</taxon>
        <taxon>Hexapoda</taxon>
        <taxon>Insecta</taxon>
        <taxon>Pterygota</taxon>
        <taxon>Neoptera</taxon>
        <taxon>Endopterygota</taxon>
        <taxon>Lepidoptera</taxon>
        <taxon>Glossata</taxon>
        <taxon>Ditrysia</taxon>
        <taxon>Noctuoidea</taxon>
        <taxon>Noctuidae</taxon>
        <taxon>Heliothinae</taxon>
        <taxon>Heliothis</taxon>
    </lineage>
</organism>
<evidence type="ECO:0000256" key="9">
    <source>
        <dbReference type="SAM" id="MobiDB-lite"/>
    </source>
</evidence>
<feature type="transmembrane region" description="Helical" evidence="10">
    <location>
        <begin position="297"/>
        <end position="318"/>
    </location>
</feature>
<evidence type="ECO:0000256" key="10">
    <source>
        <dbReference type="SAM" id="Phobius"/>
    </source>
</evidence>
<evidence type="ECO:0000256" key="2">
    <source>
        <dbReference type="ARBA" id="ARBA00010663"/>
    </source>
</evidence>
<feature type="transmembrane region" description="Helical" evidence="10">
    <location>
        <begin position="33"/>
        <end position="59"/>
    </location>
</feature>
<reference evidence="12" key="1">
    <citation type="submission" date="2017-09" db="EMBL/GenBank/DDBJ databases">
        <title>Contemporary evolution of a Lepidopteran species, Heliothis virescens, in response to modern agricultural practices.</title>
        <authorList>
            <person name="Fritz M.L."/>
            <person name="Deyonke A.M."/>
            <person name="Papanicolaou A."/>
            <person name="Micinski S."/>
            <person name="Westbrook J."/>
            <person name="Gould F."/>
        </authorList>
    </citation>
    <scope>NUCLEOTIDE SEQUENCE [LARGE SCALE GENOMIC DNA]</scope>
    <source>
        <strain evidence="12">HvINT-</strain>
        <tissue evidence="12">Whole body</tissue>
    </source>
</reference>
<dbReference type="GO" id="GO:0005886">
    <property type="term" value="C:plasma membrane"/>
    <property type="evidence" value="ECO:0007669"/>
    <property type="project" value="TreeGrafter"/>
</dbReference>
<feature type="compositionally biased region" description="Basic and acidic residues" evidence="9">
    <location>
        <begin position="337"/>
        <end position="352"/>
    </location>
</feature>
<accession>A0A2A4JI48</accession>
<dbReference type="PANTHER" id="PTHR24243">
    <property type="entry name" value="G-PROTEIN COUPLED RECEPTOR"/>
    <property type="match status" value="1"/>
</dbReference>
<evidence type="ECO:0000259" key="11">
    <source>
        <dbReference type="PROSITE" id="PS50262"/>
    </source>
</evidence>
<dbReference type="Pfam" id="PF00001">
    <property type="entry name" value="7tm_1"/>
    <property type="match status" value="1"/>
</dbReference>
<evidence type="ECO:0000256" key="1">
    <source>
        <dbReference type="ARBA" id="ARBA00004141"/>
    </source>
</evidence>
<proteinExistence type="inferred from homology"/>
<comment type="subcellular location">
    <subcellularLocation>
        <location evidence="1">Membrane</location>
        <topology evidence="1">Multi-pass membrane protein</topology>
    </subcellularLocation>
</comment>
<evidence type="ECO:0000256" key="5">
    <source>
        <dbReference type="ARBA" id="ARBA00023040"/>
    </source>
</evidence>
<evidence type="ECO:0000313" key="12">
    <source>
        <dbReference type="EMBL" id="PCG71103.1"/>
    </source>
</evidence>
<name>A0A2A4JI48_HELVI</name>
<feature type="transmembrane region" description="Helical" evidence="10">
    <location>
        <begin position="197"/>
        <end position="226"/>
    </location>
</feature>
<dbReference type="PROSITE" id="PS50262">
    <property type="entry name" value="G_PROTEIN_RECEP_F1_2"/>
    <property type="match status" value="1"/>
</dbReference>
<evidence type="ECO:0000256" key="4">
    <source>
        <dbReference type="ARBA" id="ARBA00022989"/>
    </source>
</evidence>
<keyword evidence="4 10" id="KW-1133">Transmembrane helix</keyword>
<feature type="transmembrane region" description="Helical" evidence="10">
    <location>
        <begin position="71"/>
        <end position="93"/>
    </location>
</feature>
<evidence type="ECO:0000256" key="6">
    <source>
        <dbReference type="ARBA" id="ARBA00023136"/>
    </source>
</evidence>
<dbReference type="AlphaFoldDB" id="A0A2A4JI48"/>
<keyword evidence="6 10" id="KW-0472">Membrane</keyword>
<evidence type="ECO:0000256" key="3">
    <source>
        <dbReference type="ARBA" id="ARBA00022692"/>
    </source>
</evidence>
<protein>
    <recommendedName>
        <fullName evidence="11">G-protein coupled receptors family 1 profile domain-containing protein</fullName>
    </recommendedName>
</protein>
<keyword evidence="5" id="KW-0297">G-protein coupled receptor</keyword>
<dbReference type="SUPFAM" id="SSF81321">
    <property type="entry name" value="Family A G protein-coupled receptor-like"/>
    <property type="match status" value="1"/>
</dbReference>
<keyword evidence="3 10" id="KW-0812">Transmembrane</keyword>
<dbReference type="CDD" id="cd00637">
    <property type="entry name" value="7tm_classA_rhodopsin-like"/>
    <property type="match status" value="1"/>
</dbReference>
<dbReference type="Gene3D" id="1.20.1070.10">
    <property type="entry name" value="Rhodopsin 7-helix transmembrane proteins"/>
    <property type="match status" value="1"/>
</dbReference>
<dbReference type="GO" id="GO:0004930">
    <property type="term" value="F:G protein-coupled receptor activity"/>
    <property type="evidence" value="ECO:0007669"/>
    <property type="project" value="UniProtKB-KW"/>
</dbReference>
<evidence type="ECO:0000256" key="8">
    <source>
        <dbReference type="ARBA" id="ARBA00023224"/>
    </source>
</evidence>
<keyword evidence="8" id="KW-0807">Transducer</keyword>
<feature type="region of interest" description="Disordered" evidence="9">
    <location>
        <begin position="337"/>
        <end position="359"/>
    </location>
</feature>
<dbReference type="InterPro" id="IPR000276">
    <property type="entry name" value="GPCR_Rhodpsn"/>
</dbReference>
<comment type="caution">
    <text evidence="12">The sequence shown here is derived from an EMBL/GenBank/DDBJ whole genome shotgun (WGS) entry which is preliminary data.</text>
</comment>
<dbReference type="EMBL" id="NWSH01001487">
    <property type="protein sequence ID" value="PCG71103.1"/>
    <property type="molecule type" value="Genomic_DNA"/>
</dbReference>
<feature type="domain" description="G-protein coupled receptors family 1 profile" evidence="11">
    <location>
        <begin position="49"/>
        <end position="313"/>
    </location>
</feature>
<feature type="transmembrane region" description="Helical" evidence="10">
    <location>
        <begin position="254"/>
        <end position="277"/>
    </location>
</feature>
<feature type="transmembrane region" description="Helical" evidence="10">
    <location>
        <begin position="105"/>
        <end position="136"/>
    </location>
</feature>
<evidence type="ECO:0000256" key="7">
    <source>
        <dbReference type="ARBA" id="ARBA00023170"/>
    </source>
</evidence>
<gene>
    <name evidence="12" type="ORF">B5V51_2248</name>
</gene>
<comment type="similarity">
    <text evidence="2">Belongs to the G-protein coupled receptor 1 family.</text>
</comment>